<feature type="region of interest" description="Disordered" evidence="1">
    <location>
        <begin position="171"/>
        <end position="208"/>
    </location>
</feature>
<dbReference type="Proteomes" id="UP000438429">
    <property type="component" value="Unassembled WGS sequence"/>
</dbReference>
<feature type="region of interest" description="Disordered" evidence="1">
    <location>
        <begin position="1"/>
        <end position="32"/>
    </location>
</feature>
<sequence>MRPEKISLNSPQWFGNLQDPRTSSPESDLRTSPQACQTVFTTECLQTTQSRFPSNLVKLLMNIRMPSVVNCRVDGMATRGKRRVASADSSDSKQTGMEKRECSLLRPTEDEDENETAMHSARKSAMSFRHCDELVNRFVSLPMHETFTGTCPLDLCSGIPVMEVAGGGTAKLTETTQHPHEKKNPADGGTKEGEERKKRLKESEPRTSDIHTVELWALRGFADDMQFVVFLLGQSDDDDDDDNTGFGKSPPPPQEQPPNTVLHKFPVLKDSKHRAKYVSLQRRAFPTLQRADARIKQMSPKCTADGGVSVNCRGLRTKDKRLACRFVVRRSKSR</sequence>
<organism evidence="2 3">
    <name type="scientific">Scophthalmus maximus</name>
    <name type="common">Turbot</name>
    <name type="synonym">Psetta maxima</name>
    <dbReference type="NCBI Taxonomy" id="52904"/>
    <lineage>
        <taxon>Eukaryota</taxon>
        <taxon>Metazoa</taxon>
        <taxon>Chordata</taxon>
        <taxon>Craniata</taxon>
        <taxon>Vertebrata</taxon>
        <taxon>Euteleostomi</taxon>
        <taxon>Actinopterygii</taxon>
        <taxon>Neopterygii</taxon>
        <taxon>Teleostei</taxon>
        <taxon>Neoteleostei</taxon>
        <taxon>Acanthomorphata</taxon>
        <taxon>Carangaria</taxon>
        <taxon>Pleuronectiformes</taxon>
        <taxon>Pleuronectoidei</taxon>
        <taxon>Scophthalmidae</taxon>
        <taxon>Scophthalmus</taxon>
    </lineage>
</organism>
<accession>A0A6A4RZN5</accession>
<dbReference type="AlphaFoldDB" id="A0A6A4RZN5"/>
<feature type="region of interest" description="Disordered" evidence="1">
    <location>
        <begin position="236"/>
        <end position="261"/>
    </location>
</feature>
<gene>
    <name evidence="2" type="ORF">F2P81_019463</name>
</gene>
<name>A0A6A4RZN5_SCOMX</name>
<feature type="compositionally biased region" description="Basic and acidic residues" evidence="1">
    <location>
        <begin position="177"/>
        <end position="208"/>
    </location>
</feature>
<evidence type="ECO:0000256" key="1">
    <source>
        <dbReference type="SAM" id="MobiDB-lite"/>
    </source>
</evidence>
<reference evidence="2 3" key="1">
    <citation type="submission" date="2019-06" db="EMBL/GenBank/DDBJ databases">
        <title>Draft genomes of female and male turbot (Scophthalmus maximus).</title>
        <authorList>
            <person name="Xu H."/>
            <person name="Xu X.-W."/>
            <person name="Shao C."/>
            <person name="Chen S."/>
        </authorList>
    </citation>
    <scope>NUCLEOTIDE SEQUENCE [LARGE SCALE GENOMIC DNA]</scope>
    <source>
        <strain evidence="2">Ysfricsl-2016a</strain>
        <tissue evidence="2">Blood</tissue>
    </source>
</reference>
<protein>
    <submittedName>
        <fullName evidence="2">Uncharacterized protein</fullName>
    </submittedName>
</protein>
<feature type="region of interest" description="Disordered" evidence="1">
    <location>
        <begin position="79"/>
        <end position="123"/>
    </location>
</feature>
<comment type="caution">
    <text evidence="2">The sequence shown here is derived from an EMBL/GenBank/DDBJ whole genome shotgun (WGS) entry which is preliminary data.</text>
</comment>
<feature type="compositionally biased region" description="Polar residues" evidence="1">
    <location>
        <begin position="7"/>
        <end position="32"/>
    </location>
</feature>
<evidence type="ECO:0000313" key="2">
    <source>
        <dbReference type="EMBL" id="KAF0028376.1"/>
    </source>
</evidence>
<evidence type="ECO:0000313" key="3">
    <source>
        <dbReference type="Proteomes" id="UP000438429"/>
    </source>
</evidence>
<proteinExistence type="predicted"/>
<dbReference type="EMBL" id="VEVO01000017">
    <property type="protein sequence ID" value="KAF0028376.1"/>
    <property type="molecule type" value="Genomic_DNA"/>
</dbReference>